<name>A4C4A0_9GAMM</name>
<keyword evidence="7 8" id="KW-0998">Cell outer membrane</keyword>
<dbReference type="SUPFAM" id="SSF56935">
    <property type="entry name" value="Porins"/>
    <property type="match status" value="1"/>
</dbReference>
<dbReference type="GO" id="GO:0009279">
    <property type="term" value="C:cell outer membrane"/>
    <property type="evidence" value="ECO:0007669"/>
    <property type="project" value="UniProtKB-SubCell"/>
</dbReference>
<comment type="similarity">
    <text evidence="8 9">Belongs to the TonB-dependent receptor family.</text>
</comment>
<feature type="chain" id="PRO_5002666932" description="TonB-dependent receptor" evidence="10">
    <location>
        <begin position="33"/>
        <end position="903"/>
    </location>
</feature>
<evidence type="ECO:0000256" key="2">
    <source>
        <dbReference type="ARBA" id="ARBA00022448"/>
    </source>
</evidence>
<dbReference type="InterPro" id="IPR037066">
    <property type="entry name" value="Plug_dom_sf"/>
</dbReference>
<dbReference type="InterPro" id="IPR012910">
    <property type="entry name" value="Plug_dom"/>
</dbReference>
<evidence type="ECO:0000256" key="3">
    <source>
        <dbReference type="ARBA" id="ARBA00022452"/>
    </source>
</evidence>
<comment type="subcellular location">
    <subcellularLocation>
        <location evidence="1 8">Cell outer membrane</location>
        <topology evidence="1 8">Multi-pass membrane protein</topology>
    </subcellularLocation>
</comment>
<evidence type="ECO:0000259" key="12">
    <source>
        <dbReference type="Pfam" id="PF07715"/>
    </source>
</evidence>
<keyword evidence="10" id="KW-0732">Signal</keyword>
<evidence type="ECO:0000256" key="6">
    <source>
        <dbReference type="ARBA" id="ARBA00023136"/>
    </source>
</evidence>
<evidence type="ECO:0000256" key="9">
    <source>
        <dbReference type="RuleBase" id="RU003357"/>
    </source>
</evidence>
<evidence type="ECO:0000313" key="13">
    <source>
        <dbReference type="EMBL" id="EAR30382.1"/>
    </source>
</evidence>
<dbReference type="Gene3D" id="2.170.130.10">
    <property type="entry name" value="TonB-dependent receptor, plug domain"/>
    <property type="match status" value="1"/>
</dbReference>
<dbReference type="EMBL" id="AAOH01000001">
    <property type="protein sequence ID" value="EAR30382.1"/>
    <property type="molecule type" value="Genomic_DNA"/>
</dbReference>
<evidence type="ECO:0000313" key="14">
    <source>
        <dbReference type="Proteomes" id="UP000006201"/>
    </source>
</evidence>
<dbReference type="Gene3D" id="2.40.170.20">
    <property type="entry name" value="TonB-dependent receptor, beta-barrel domain"/>
    <property type="match status" value="1"/>
</dbReference>
<feature type="domain" description="TonB-dependent receptor plug" evidence="12">
    <location>
        <begin position="57"/>
        <end position="167"/>
    </location>
</feature>
<feature type="signal peptide" evidence="10">
    <location>
        <begin position="1"/>
        <end position="32"/>
    </location>
</feature>
<dbReference type="HOGENOM" id="CLU_010745_0_1_6"/>
<dbReference type="RefSeq" id="WP_009836680.1">
    <property type="nucleotide sequence ID" value="NZ_AAOH01000001.1"/>
</dbReference>
<dbReference type="PANTHER" id="PTHR47234:SF2">
    <property type="entry name" value="TONB-DEPENDENT RECEPTOR"/>
    <property type="match status" value="1"/>
</dbReference>
<dbReference type="PROSITE" id="PS52016">
    <property type="entry name" value="TONB_DEPENDENT_REC_3"/>
    <property type="match status" value="1"/>
</dbReference>
<dbReference type="AlphaFoldDB" id="A4C4A0"/>
<evidence type="ECO:0000256" key="10">
    <source>
        <dbReference type="SAM" id="SignalP"/>
    </source>
</evidence>
<evidence type="ECO:0000256" key="4">
    <source>
        <dbReference type="ARBA" id="ARBA00022692"/>
    </source>
</evidence>
<protein>
    <recommendedName>
        <fullName evidence="15">TonB-dependent receptor</fullName>
    </recommendedName>
</protein>
<accession>A4C4A0</accession>
<dbReference type="InterPro" id="IPR036942">
    <property type="entry name" value="Beta-barrel_TonB_sf"/>
</dbReference>
<dbReference type="InterPro" id="IPR039426">
    <property type="entry name" value="TonB-dep_rcpt-like"/>
</dbReference>
<sequence length="903" mass="98649">MNNINKNKTITFNRTMLTSCILACLANQTVYAAENTEQVERIEVTGSRIKRVDLEGAVPVTILKAEDLANAGFATVGDALRNSNLNAFGSWGGGANNSWSSQSTVQLKGASAQHTLTLLDGKRMAKSPVLDGGASNLNTIPMAAVERIEILTDGASAIYGTDAIAGVINVILKKDFQGIQFDGRADRPSAKGGDSSNFSFTGGLSSDKGSLVFTIEHYEEDPIMQADRPYTRPSVIPGGDAGDANDWANVSWTGRALTQGNAGGWAWQHPFEGDASCADIYGADFKGPLTDRNYDGDTLCGYDYTNAAASSSRSRRDNTLIHYTYNVTDDIRLTARAYWAKNETLDVSAPVPASISIPNGLPAYTTTQGIRLKELYPDPDAGMKFRFDNAGNRVAEMHDNVFDYMLALDGSTSAFDWDASISYNKYTNFVWGTGYLLDGAQNDLVGHWDEQANKFVGWDPRDPNSPLPGGIAANYDKRMVADYLEAAGGLSFDLYQFDAGTAAMYVGASYREESLDSKVDALAEAGLIVGGNGGSGGAGERDVVSTYAELVLPIIDKLEINLAGRYDKYSDFGSTFNPQISIRYNPLDNVLLRSSWGTGFRAPTLSDLNKAQTEGFSKLTNYIACHEAGTDIDSCGLKQEAATRTGGNKTLDAEESDTYNIGMSWDINDNFSITMDYWALETEGLIDSIDSSEILQTQAKLNQAADLAGTARQDISTIYPGAEISLLPNGRLNYVVAPVLNIGKSERQGLDVSFTGNFETEFGDFSAKVNVSKYLKYKYSYVEDGETNISEDIAGRKNTPDVRINFSLDYTLGEHSVHYFANYIGAQETWDYTDETNTKLFEIDAYTSHNLNYNLNLPWQNSVSLGVTNLTDEEPKFDKFNAFSTSLYSIRGRTFYMSFQQRF</sequence>
<dbReference type="STRING" id="87626.PTD2_02396"/>
<dbReference type="Pfam" id="PF07715">
    <property type="entry name" value="Plug"/>
    <property type="match status" value="1"/>
</dbReference>
<evidence type="ECO:0000259" key="11">
    <source>
        <dbReference type="Pfam" id="PF00593"/>
    </source>
</evidence>
<dbReference type="eggNOG" id="COG1629">
    <property type="taxonomic scope" value="Bacteria"/>
</dbReference>
<gene>
    <name evidence="13" type="ORF">PTD2_02396</name>
</gene>
<organism evidence="13 14">
    <name type="scientific">Pseudoalteromonas tunicata D2</name>
    <dbReference type="NCBI Taxonomy" id="87626"/>
    <lineage>
        <taxon>Bacteria</taxon>
        <taxon>Pseudomonadati</taxon>
        <taxon>Pseudomonadota</taxon>
        <taxon>Gammaproteobacteria</taxon>
        <taxon>Alteromonadales</taxon>
        <taxon>Pseudoalteromonadaceae</taxon>
        <taxon>Pseudoalteromonas</taxon>
    </lineage>
</organism>
<evidence type="ECO:0008006" key="15">
    <source>
        <dbReference type="Google" id="ProtNLM"/>
    </source>
</evidence>
<evidence type="ECO:0000256" key="1">
    <source>
        <dbReference type="ARBA" id="ARBA00004571"/>
    </source>
</evidence>
<keyword evidence="5 9" id="KW-0798">TonB box</keyword>
<evidence type="ECO:0000256" key="7">
    <source>
        <dbReference type="ARBA" id="ARBA00023237"/>
    </source>
</evidence>
<keyword evidence="3 8" id="KW-1134">Transmembrane beta strand</keyword>
<evidence type="ECO:0000256" key="5">
    <source>
        <dbReference type="ARBA" id="ARBA00023077"/>
    </source>
</evidence>
<evidence type="ECO:0000256" key="8">
    <source>
        <dbReference type="PROSITE-ProRule" id="PRU01360"/>
    </source>
</evidence>
<reference evidence="13 14" key="1">
    <citation type="submission" date="2006-02" db="EMBL/GenBank/DDBJ databases">
        <authorList>
            <person name="Moran M.A."/>
            <person name="Kjelleberg S."/>
            <person name="Egan S."/>
            <person name="Saunders N."/>
            <person name="Thomas T."/>
            <person name="Ferriera S."/>
            <person name="Johnson J."/>
            <person name="Kravitz S."/>
            <person name="Halpern A."/>
            <person name="Remington K."/>
            <person name="Beeson K."/>
            <person name="Tran B."/>
            <person name="Rogers Y.-H."/>
            <person name="Friedman R."/>
            <person name="Venter J.C."/>
        </authorList>
    </citation>
    <scope>NUCLEOTIDE SEQUENCE [LARGE SCALE GENOMIC DNA]</scope>
    <source>
        <strain evidence="13 14">D2</strain>
    </source>
</reference>
<keyword evidence="14" id="KW-1185">Reference proteome</keyword>
<keyword evidence="4 8" id="KW-0812">Transmembrane</keyword>
<keyword evidence="2 8" id="KW-0813">Transport</keyword>
<dbReference type="Pfam" id="PF00593">
    <property type="entry name" value="TonB_dep_Rec_b-barrel"/>
    <property type="match status" value="1"/>
</dbReference>
<keyword evidence="6 8" id="KW-0472">Membrane</keyword>
<dbReference type="InterPro" id="IPR000531">
    <property type="entry name" value="Beta-barrel_TonB"/>
</dbReference>
<dbReference type="PANTHER" id="PTHR47234">
    <property type="match status" value="1"/>
</dbReference>
<dbReference type="eggNOG" id="COG4771">
    <property type="taxonomic scope" value="Bacteria"/>
</dbReference>
<comment type="caution">
    <text evidence="13">The sequence shown here is derived from an EMBL/GenBank/DDBJ whole genome shotgun (WGS) entry which is preliminary data.</text>
</comment>
<proteinExistence type="inferred from homology"/>
<dbReference type="Proteomes" id="UP000006201">
    <property type="component" value="Unassembled WGS sequence"/>
</dbReference>
<feature type="domain" description="TonB-dependent receptor-like beta-barrel" evidence="11">
    <location>
        <begin position="393"/>
        <end position="870"/>
    </location>
</feature>